<name>A0ACC1MT60_9PEZI</name>
<proteinExistence type="predicted"/>
<protein>
    <submittedName>
        <fullName evidence="1">Uncharacterized protein</fullName>
    </submittedName>
</protein>
<dbReference type="Proteomes" id="UP001143856">
    <property type="component" value="Unassembled WGS sequence"/>
</dbReference>
<dbReference type="EMBL" id="JAPDGR010004003">
    <property type="protein sequence ID" value="KAJ2969459.1"/>
    <property type="molecule type" value="Genomic_DNA"/>
</dbReference>
<evidence type="ECO:0000313" key="1">
    <source>
        <dbReference type="EMBL" id="KAJ2969459.1"/>
    </source>
</evidence>
<organism evidence="1 2">
    <name type="scientific">Xylaria curta</name>
    <dbReference type="NCBI Taxonomy" id="42375"/>
    <lineage>
        <taxon>Eukaryota</taxon>
        <taxon>Fungi</taxon>
        <taxon>Dikarya</taxon>
        <taxon>Ascomycota</taxon>
        <taxon>Pezizomycotina</taxon>
        <taxon>Sordariomycetes</taxon>
        <taxon>Xylariomycetidae</taxon>
        <taxon>Xylariales</taxon>
        <taxon>Xylariaceae</taxon>
        <taxon>Xylaria</taxon>
    </lineage>
</organism>
<comment type="caution">
    <text evidence="1">The sequence shown here is derived from an EMBL/GenBank/DDBJ whole genome shotgun (WGS) entry which is preliminary data.</text>
</comment>
<accession>A0ACC1MT60</accession>
<gene>
    <name evidence="1" type="ORF">NUW58_g9985</name>
</gene>
<sequence>MSGANSWLQRQRKTDLAELASYTGLKNYDALKKVELELALDEFLAENAATFQLDPKLANYYASRARTIGSPLKKDVDAPVERLKVARRRVNAVKAPEEPIAPTE</sequence>
<keyword evidence="2" id="KW-1185">Reference proteome</keyword>
<evidence type="ECO:0000313" key="2">
    <source>
        <dbReference type="Proteomes" id="UP001143856"/>
    </source>
</evidence>
<reference evidence="1" key="1">
    <citation type="submission" date="2022-10" db="EMBL/GenBank/DDBJ databases">
        <title>Genome Sequence of Xylaria curta.</title>
        <authorList>
            <person name="Buettner E."/>
        </authorList>
    </citation>
    <scope>NUCLEOTIDE SEQUENCE</scope>
    <source>
        <strain evidence="1">Babe10</strain>
    </source>
</reference>